<feature type="chain" id="PRO_5011440526" description="LPXTG-motif cell wall anchor domain-containing protein" evidence="2">
    <location>
        <begin position="30"/>
        <end position="99"/>
    </location>
</feature>
<evidence type="ECO:0008006" key="5">
    <source>
        <dbReference type="Google" id="ProtNLM"/>
    </source>
</evidence>
<dbReference type="EMBL" id="FOGI01000005">
    <property type="protein sequence ID" value="SER82125.1"/>
    <property type="molecule type" value="Genomic_DNA"/>
</dbReference>
<keyword evidence="4" id="KW-1185">Reference proteome</keyword>
<dbReference type="STRING" id="155974.SAMN04487818_105367"/>
<dbReference type="Proteomes" id="UP000199051">
    <property type="component" value="Unassembled WGS sequence"/>
</dbReference>
<name>A0A1H9SC26_9PSEU</name>
<sequence>MSVRVSRLLPTALLGVVLALGTAAAPAAAQPVVARSVTAQPVAGLAQAPTAPGVDIPQAPTEADRDAAKNKIVVGVVAVLLLGAVVWGNRIRSKRKKKG</sequence>
<reference evidence="4" key="1">
    <citation type="submission" date="2016-10" db="EMBL/GenBank/DDBJ databases">
        <authorList>
            <person name="Varghese N."/>
            <person name="Submissions S."/>
        </authorList>
    </citation>
    <scope>NUCLEOTIDE SEQUENCE [LARGE SCALE GENOMIC DNA]</scope>
    <source>
        <strain evidence="4">DSM 44260</strain>
    </source>
</reference>
<keyword evidence="1" id="KW-0812">Transmembrane</keyword>
<proteinExistence type="predicted"/>
<evidence type="ECO:0000313" key="4">
    <source>
        <dbReference type="Proteomes" id="UP000199051"/>
    </source>
</evidence>
<dbReference type="RefSeq" id="WP_245782353.1">
    <property type="nucleotide sequence ID" value="NZ_FOGI01000005.1"/>
</dbReference>
<evidence type="ECO:0000313" key="3">
    <source>
        <dbReference type="EMBL" id="SER82125.1"/>
    </source>
</evidence>
<feature type="signal peptide" evidence="2">
    <location>
        <begin position="1"/>
        <end position="29"/>
    </location>
</feature>
<keyword evidence="1" id="KW-0472">Membrane</keyword>
<protein>
    <recommendedName>
        <fullName evidence="5">LPXTG-motif cell wall anchor domain-containing protein</fullName>
    </recommendedName>
</protein>
<keyword evidence="1" id="KW-1133">Transmembrane helix</keyword>
<evidence type="ECO:0000256" key="1">
    <source>
        <dbReference type="SAM" id="Phobius"/>
    </source>
</evidence>
<feature type="transmembrane region" description="Helical" evidence="1">
    <location>
        <begin position="72"/>
        <end position="89"/>
    </location>
</feature>
<keyword evidence="2" id="KW-0732">Signal</keyword>
<evidence type="ECO:0000256" key="2">
    <source>
        <dbReference type="SAM" id="SignalP"/>
    </source>
</evidence>
<organism evidence="3 4">
    <name type="scientific">Actinokineospora terrae</name>
    <dbReference type="NCBI Taxonomy" id="155974"/>
    <lineage>
        <taxon>Bacteria</taxon>
        <taxon>Bacillati</taxon>
        <taxon>Actinomycetota</taxon>
        <taxon>Actinomycetes</taxon>
        <taxon>Pseudonocardiales</taxon>
        <taxon>Pseudonocardiaceae</taxon>
        <taxon>Actinokineospora</taxon>
    </lineage>
</organism>
<dbReference type="AlphaFoldDB" id="A0A1H9SC26"/>
<gene>
    <name evidence="3" type="ORF">SAMN04487818_105367</name>
</gene>
<accession>A0A1H9SC26</accession>